<dbReference type="InterPro" id="IPR043917">
    <property type="entry name" value="DUF5753"/>
</dbReference>
<dbReference type="InterPro" id="IPR010982">
    <property type="entry name" value="Lambda_DNA-bd_dom_sf"/>
</dbReference>
<dbReference type="Proteomes" id="UP001595829">
    <property type="component" value="Unassembled WGS sequence"/>
</dbReference>
<evidence type="ECO:0000313" key="2">
    <source>
        <dbReference type="EMBL" id="MFC5023734.1"/>
    </source>
</evidence>
<dbReference type="RefSeq" id="WP_345687770.1">
    <property type="nucleotide sequence ID" value="NZ_BAABIT010000001.1"/>
</dbReference>
<sequence>MTVNNNEPESSDSLRAWGEVLKAFRRRAGLTQEQLAPIVGYSTSFVSSVEQGRRMPPWDLVERAEAALDAFGALKGPAKYLTRARRVASYFRQWSKLEETARILCTYECRLIPGLLQTERYMSVMMAQSPSPIHGESIEERASNRLARQQMLFGRAAPIQFSFIIEQAVLERRSGGDDVTRELLDHLIAQASLPNVKLQVMPLHCPDHPSQDGPLYLMETADHEWYGYTESHTTGQVFYERKHVSRLQECYARLRSHALTPADSLSLLKRMREAL</sequence>
<dbReference type="EMBL" id="JBHSJD010000011">
    <property type="protein sequence ID" value="MFC5023734.1"/>
    <property type="molecule type" value="Genomic_DNA"/>
</dbReference>
<accession>A0ABV9XE57</accession>
<comment type="caution">
    <text evidence="2">The sequence shown here is derived from an EMBL/GenBank/DDBJ whole genome shotgun (WGS) entry which is preliminary data.</text>
</comment>
<organism evidence="2 3">
    <name type="scientific">Streptomyces coeruleoprunus</name>
    <dbReference type="NCBI Taxonomy" id="285563"/>
    <lineage>
        <taxon>Bacteria</taxon>
        <taxon>Bacillati</taxon>
        <taxon>Actinomycetota</taxon>
        <taxon>Actinomycetes</taxon>
        <taxon>Kitasatosporales</taxon>
        <taxon>Streptomycetaceae</taxon>
        <taxon>Streptomyces</taxon>
    </lineage>
</organism>
<dbReference type="InterPro" id="IPR001387">
    <property type="entry name" value="Cro/C1-type_HTH"/>
</dbReference>
<dbReference type="Pfam" id="PF19054">
    <property type="entry name" value="DUF5753"/>
    <property type="match status" value="1"/>
</dbReference>
<dbReference type="Gene3D" id="1.10.260.40">
    <property type="entry name" value="lambda repressor-like DNA-binding domains"/>
    <property type="match status" value="1"/>
</dbReference>
<protein>
    <submittedName>
        <fullName evidence="2">Helix-turn-helix transcriptional regulator</fullName>
    </submittedName>
</protein>
<reference evidence="3" key="1">
    <citation type="journal article" date="2019" name="Int. J. Syst. Evol. Microbiol.">
        <title>The Global Catalogue of Microorganisms (GCM) 10K type strain sequencing project: providing services to taxonomists for standard genome sequencing and annotation.</title>
        <authorList>
            <consortium name="The Broad Institute Genomics Platform"/>
            <consortium name="The Broad Institute Genome Sequencing Center for Infectious Disease"/>
            <person name="Wu L."/>
            <person name="Ma J."/>
        </authorList>
    </citation>
    <scope>NUCLEOTIDE SEQUENCE [LARGE SCALE GENOMIC DNA]</scope>
    <source>
        <strain evidence="3">CGMCC 4.1648</strain>
    </source>
</reference>
<dbReference type="SMART" id="SM00530">
    <property type="entry name" value="HTH_XRE"/>
    <property type="match status" value="1"/>
</dbReference>
<evidence type="ECO:0000313" key="3">
    <source>
        <dbReference type="Proteomes" id="UP001595829"/>
    </source>
</evidence>
<keyword evidence="3" id="KW-1185">Reference proteome</keyword>
<proteinExistence type="predicted"/>
<dbReference type="Pfam" id="PF13560">
    <property type="entry name" value="HTH_31"/>
    <property type="match status" value="1"/>
</dbReference>
<dbReference type="SUPFAM" id="SSF47413">
    <property type="entry name" value="lambda repressor-like DNA-binding domains"/>
    <property type="match status" value="1"/>
</dbReference>
<dbReference type="PROSITE" id="PS50943">
    <property type="entry name" value="HTH_CROC1"/>
    <property type="match status" value="1"/>
</dbReference>
<feature type="domain" description="HTH cro/C1-type" evidence="1">
    <location>
        <begin position="21"/>
        <end position="74"/>
    </location>
</feature>
<gene>
    <name evidence="2" type="ORF">ACFPM3_16460</name>
</gene>
<evidence type="ECO:0000259" key="1">
    <source>
        <dbReference type="PROSITE" id="PS50943"/>
    </source>
</evidence>
<dbReference type="CDD" id="cd00093">
    <property type="entry name" value="HTH_XRE"/>
    <property type="match status" value="1"/>
</dbReference>
<name>A0ABV9XE57_9ACTN</name>